<evidence type="ECO:0000259" key="12">
    <source>
        <dbReference type="PROSITE" id="PS52039"/>
    </source>
</evidence>
<evidence type="ECO:0000313" key="13">
    <source>
        <dbReference type="EMBL" id="MCA9383480.1"/>
    </source>
</evidence>
<dbReference type="Pfam" id="PF01396">
    <property type="entry name" value="Zn_ribbon_Top1"/>
    <property type="match status" value="2"/>
</dbReference>
<feature type="site" description="Interaction with DNA" evidence="10">
    <location>
        <position position="499"/>
    </location>
</feature>
<dbReference type="InterPro" id="IPR013826">
    <property type="entry name" value="Topo_IA_cen_sub3"/>
</dbReference>
<keyword evidence="9 10" id="KW-0413">Isomerase</keyword>
<keyword evidence="5" id="KW-0862">Zinc</keyword>
<feature type="active site" description="O-(5'-phospho-DNA)-tyrosine intermediate" evidence="10">
    <location>
        <position position="314"/>
    </location>
</feature>
<evidence type="ECO:0000256" key="1">
    <source>
        <dbReference type="ARBA" id="ARBA00000213"/>
    </source>
</evidence>
<dbReference type="GO" id="GO:0005694">
    <property type="term" value="C:chromosome"/>
    <property type="evidence" value="ECO:0007669"/>
    <property type="project" value="InterPro"/>
</dbReference>
<dbReference type="HAMAP" id="MF_00952">
    <property type="entry name" value="Topoisom_1_prok"/>
    <property type="match status" value="1"/>
</dbReference>
<organism evidence="13 14">
    <name type="scientific">Candidatus Dojkabacteria bacterium</name>
    <dbReference type="NCBI Taxonomy" id="2099670"/>
    <lineage>
        <taxon>Bacteria</taxon>
        <taxon>Candidatus Dojkabacteria</taxon>
    </lineage>
</organism>
<dbReference type="InterPro" id="IPR013825">
    <property type="entry name" value="Topo_IA_cen_sub2"/>
</dbReference>
<feature type="domain" description="Topo IA-type catalytic" evidence="12">
    <location>
        <begin position="134"/>
        <end position="567"/>
    </location>
</feature>
<dbReference type="InterPro" id="IPR003602">
    <property type="entry name" value="Topo_IA_DNA-bd_dom"/>
</dbReference>
<comment type="caution">
    <text evidence="13">The sequence shown here is derived from an EMBL/GenBank/DDBJ whole genome shotgun (WGS) entry which is preliminary data.</text>
</comment>
<dbReference type="Gene3D" id="3.40.50.140">
    <property type="match status" value="1"/>
</dbReference>
<reference evidence="13" key="1">
    <citation type="submission" date="2020-04" db="EMBL/GenBank/DDBJ databases">
        <authorList>
            <person name="Zhang T."/>
        </authorList>
    </citation>
    <scope>NUCLEOTIDE SEQUENCE</scope>
    <source>
        <strain evidence="13">HKST-UBA14</strain>
    </source>
</reference>
<keyword evidence="7 10" id="KW-0799">Topoisomerase</keyword>
<dbReference type="GO" id="GO:0003677">
    <property type="term" value="F:DNA binding"/>
    <property type="evidence" value="ECO:0007669"/>
    <property type="project" value="UniProtKB-KW"/>
</dbReference>
<evidence type="ECO:0000313" key="14">
    <source>
        <dbReference type="Proteomes" id="UP000783287"/>
    </source>
</evidence>
<dbReference type="EC" id="5.6.2.1" evidence="10"/>
<keyword evidence="8 10" id="KW-0238">DNA-binding</keyword>
<dbReference type="PANTHER" id="PTHR42785">
    <property type="entry name" value="DNA TOPOISOMERASE, TYPE IA, CORE"/>
    <property type="match status" value="1"/>
</dbReference>
<dbReference type="InterPro" id="IPR005733">
    <property type="entry name" value="TopoI_bac-type"/>
</dbReference>
<dbReference type="Gene3D" id="1.10.460.10">
    <property type="entry name" value="Topoisomerase I, domain 2"/>
    <property type="match status" value="1"/>
</dbReference>
<dbReference type="InterPro" id="IPR000380">
    <property type="entry name" value="Topo_IA"/>
</dbReference>
<comment type="function">
    <text evidence="10">Releases the supercoiling and torsional tension of DNA, which is introduced during the DNA replication and transcription, by transiently cleaving and rejoining one strand of the DNA duplex. Introduces a single-strand break via transesterification at a target site in duplex DNA. The scissile phosphodiester is attacked by the catalytic tyrosine of the enzyme, resulting in the formation of a DNA-(5'-phosphotyrosyl)-enzyme intermediate and the expulsion of a 3'-OH DNA strand. The free DNA strand then undergoes passage around the unbroken strand, thus removing DNA supercoils. Finally, in the religation step, the DNA 3'-OH attacks the covalent intermediate to expel the active-site tyrosine and restore the DNA phosphodiester backbone.</text>
</comment>
<dbReference type="Pfam" id="PF01131">
    <property type="entry name" value="Topoisom_bac"/>
    <property type="match status" value="1"/>
</dbReference>
<evidence type="ECO:0000256" key="7">
    <source>
        <dbReference type="ARBA" id="ARBA00023029"/>
    </source>
</evidence>
<dbReference type="PROSITE" id="PS50880">
    <property type="entry name" value="TOPRIM"/>
    <property type="match status" value="1"/>
</dbReference>
<evidence type="ECO:0000256" key="3">
    <source>
        <dbReference type="ARBA" id="ARBA00022723"/>
    </source>
</evidence>
<reference evidence="13" key="2">
    <citation type="journal article" date="2021" name="Microbiome">
        <title>Successional dynamics and alternative stable states in a saline activated sludge microbial community over 9 years.</title>
        <authorList>
            <person name="Wang Y."/>
            <person name="Ye J."/>
            <person name="Ju F."/>
            <person name="Liu L."/>
            <person name="Boyd J.A."/>
            <person name="Deng Y."/>
            <person name="Parks D.H."/>
            <person name="Jiang X."/>
            <person name="Yin X."/>
            <person name="Woodcroft B.J."/>
            <person name="Tyson G.W."/>
            <person name="Hugenholtz P."/>
            <person name="Polz M.F."/>
            <person name="Zhang T."/>
        </authorList>
    </citation>
    <scope>NUCLEOTIDE SEQUENCE</scope>
    <source>
        <strain evidence="13">HKST-UBA14</strain>
    </source>
</reference>
<dbReference type="InterPro" id="IPR034149">
    <property type="entry name" value="TOPRIM_TopoI"/>
</dbReference>
<feature type="site" description="Interaction with DNA" evidence="10">
    <location>
        <position position="145"/>
    </location>
</feature>
<keyword evidence="4" id="KW-0863">Zinc-finger</keyword>
<evidence type="ECO:0000256" key="10">
    <source>
        <dbReference type="HAMAP-Rule" id="MF_00952"/>
    </source>
</evidence>
<evidence type="ECO:0000256" key="9">
    <source>
        <dbReference type="ARBA" id="ARBA00023235"/>
    </source>
</evidence>
<dbReference type="InterPro" id="IPR003601">
    <property type="entry name" value="Topo_IA_2"/>
</dbReference>
<feature type="site" description="Interaction with DNA" evidence="10">
    <location>
        <position position="144"/>
    </location>
</feature>
<dbReference type="InterPro" id="IPR013497">
    <property type="entry name" value="Topo_IA_cen"/>
</dbReference>
<dbReference type="Proteomes" id="UP000783287">
    <property type="component" value="Unassembled WGS sequence"/>
</dbReference>
<evidence type="ECO:0000256" key="6">
    <source>
        <dbReference type="ARBA" id="ARBA00022842"/>
    </source>
</evidence>
<dbReference type="Gene3D" id="2.70.20.10">
    <property type="entry name" value="Topoisomerase I, domain 3"/>
    <property type="match status" value="1"/>
</dbReference>
<name>A0A955L5X9_9BACT</name>
<dbReference type="SMART" id="SM00437">
    <property type="entry name" value="TOP1Ac"/>
    <property type="match status" value="1"/>
</dbReference>
<comment type="catalytic activity">
    <reaction evidence="1 10">
        <text>ATP-independent breakage of single-stranded DNA, followed by passage and rejoining.</text>
        <dbReference type="EC" id="5.6.2.1"/>
    </reaction>
</comment>
<dbReference type="PANTHER" id="PTHR42785:SF1">
    <property type="entry name" value="DNA TOPOISOMERASE"/>
    <property type="match status" value="1"/>
</dbReference>
<dbReference type="InterPro" id="IPR013824">
    <property type="entry name" value="Topo_IA_cen_sub1"/>
</dbReference>
<feature type="site" description="Interaction with DNA" evidence="10">
    <location>
        <position position="316"/>
    </location>
</feature>
<proteinExistence type="inferred from homology"/>
<dbReference type="InterPro" id="IPR013498">
    <property type="entry name" value="Topo_IA_Znf"/>
</dbReference>
<evidence type="ECO:0000256" key="4">
    <source>
        <dbReference type="ARBA" id="ARBA00022771"/>
    </source>
</evidence>
<dbReference type="NCBIfam" id="TIGR01051">
    <property type="entry name" value="topA_bact"/>
    <property type="match status" value="1"/>
</dbReference>
<evidence type="ECO:0000256" key="2">
    <source>
        <dbReference type="ARBA" id="ARBA00009446"/>
    </source>
</evidence>
<dbReference type="GO" id="GO:0006265">
    <property type="term" value="P:DNA topological change"/>
    <property type="evidence" value="ECO:0007669"/>
    <property type="project" value="UniProtKB-UniRule"/>
</dbReference>
<dbReference type="InterPro" id="IPR023406">
    <property type="entry name" value="Topo_IA_AS"/>
</dbReference>
<dbReference type="GO" id="GO:0003917">
    <property type="term" value="F:DNA topoisomerase type I (single strand cut, ATP-independent) activity"/>
    <property type="evidence" value="ECO:0007669"/>
    <property type="project" value="UniProtKB-UniRule"/>
</dbReference>
<dbReference type="SMART" id="SM00436">
    <property type="entry name" value="TOP1Bc"/>
    <property type="match status" value="1"/>
</dbReference>
<dbReference type="GO" id="GO:0008270">
    <property type="term" value="F:zinc ion binding"/>
    <property type="evidence" value="ECO:0007669"/>
    <property type="project" value="UniProtKB-KW"/>
</dbReference>
<feature type="site" description="Interaction with DNA" evidence="10">
    <location>
        <position position="153"/>
    </location>
</feature>
<dbReference type="PROSITE" id="PS00396">
    <property type="entry name" value="TOPO_IA_1"/>
    <property type="match status" value="1"/>
</dbReference>
<dbReference type="SMART" id="SM00493">
    <property type="entry name" value="TOPRIM"/>
    <property type="match status" value="1"/>
</dbReference>
<dbReference type="PRINTS" id="PR00417">
    <property type="entry name" value="PRTPISMRASEI"/>
</dbReference>
<dbReference type="SUPFAM" id="SSF57783">
    <property type="entry name" value="Zinc beta-ribbon"/>
    <property type="match status" value="1"/>
</dbReference>
<dbReference type="Pfam" id="PF01751">
    <property type="entry name" value="Toprim"/>
    <property type="match status" value="1"/>
</dbReference>
<accession>A0A955L5X9</accession>
<dbReference type="Gene3D" id="3.30.65.10">
    <property type="entry name" value="Bacterial Topoisomerase I, domain 1"/>
    <property type="match status" value="2"/>
</dbReference>
<comment type="similarity">
    <text evidence="2 10">Belongs to the type IA topoisomerase family.</text>
</comment>
<comment type="subunit">
    <text evidence="10">Monomer.</text>
</comment>
<sequence length="743" mass="85148">MVLVIVESPAKAKTIEKYLGKGYKVMASKGHVVDLPKSDLGIDVEKNYEPIYVVTKEKSLEDLQSKFKEADALILAVDSDREGEAIGWHIARELGLIDKNGKIKPKQKQLQRIVFTEITKEAIKAAVENPREIDMNLVNAQQARRVLDRLVGYKLSPLLWKKIRFGLSAGRVQSVAVRLIVDREEEREKFDPEEYWSLFSYLLAKKSTKPLEIKYRKSDEEKDEESNAMKFELSKIDDKKAELKDQKQVEKIVSEIEQEQWIVNAIENKEVKRSPKTPFTTSTMQQAAANRLGLSAKNTMRIAQKLYEAGLITYMRTDSTNLAASAVEQARKFITQNYGDKYLSATARQYKTQAKVAQEAHEAIRPTDFNKVPKLIKLGVQEQKVYNLIWSRALASQMASALLERSKVVIDVKNYKFQLTGQRVLFEGFLKIYSQSVNEFALPALKVGQELFPEMILGQQHFTQPPARYSEATLIKALESFGIGRPSTYAPTISTILSRKYVEKEGKYLFPTDTGRVVNKLLVKHFPEIVDTGFTAQVEEDLDKVANGERDWKEMMDDFYTPFAKHLEIKDEELKREDFTVLGKSEYKCPVCGKAMITKLGRYGRFLSCSDFPECKGMRGVDGRTEEEVAKDAYSKDFLSIYQEAPKTDDGRDYLLKTGRYGRFWAHPDYPKVKDAKPLEYNKEVFKKIYGVAPKAKDGKKMILRRGRFGEFWAHPKYPDKKEVVRINKKEVAEKKKELGIEE</sequence>
<dbReference type="EMBL" id="JAGQLK010000076">
    <property type="protein sequence ID" value="MCA9383480.1"/>
    <property type="molecule type" value="Genomic_DNA"/>
</dbReference>
<feature type="site" description="Interaction with DNA" evidence="10">
    <location>
        <position position="148"/>
    </location>
</feature>
<dbReference type="SUPFAM" id="SSF56712">
    <property type="entry name" value="Prokaryotic type I DNA topoisomerase"/>
    <property type="match status" value="1"/>
</dbReference>
<keyword evidence="3" id="KW-0479">Metal-binding</keyword>
<dbReference type="AlphaFoldDB" id="A0A955L5X9"/>
<dbReference type="CDD" id="cd00186">
    <property type="entry name" value="TOP1Ac"/>
    <property type="match status" value="1"/>
</dbReference>
<evidence type="ECO:0000256" key="5">
    <source>
        <dbReference type="ARBA" id="ARBA00022833"/>
    </source>
</evidence>
<gene>
    <name evidence="10 13" type="primary">topA</name>
    <name evidence="13" type="ORF">KC909_03880</name>
</gene>
<dbReference type="CDD" id="cd03363">
    <property type="entry name" value="TOPRIM_TopoIA_TopoI"/>
    <property type="match status" value="1"/>
</dbReference>
<dbReference type="InterPro" id="IPR028612">
    <property type="entry name" value="Topoisom_1_IA"/>
</dbReference>
<evidence type="ECO:0000259" key="11">
    <source>
        <dbReference type="PROSITE" id="PS50880"/>
    </source>
</evidence>
<feature type="site" description="Interaction with DNA" evidence="10">
    <location>
        <position position="31"/>
    </location>
</feature>
<evidence type="ECO:0000256" key="8">
    <source>
        <dbReference type="ARBA" id="ARBA00023125"/>
    </source>
</evidence>
<feature type="region of interest" description="Interaction with DNA" evidence="10">
    <location>
        <begin position="168"/>
        <end position="173"/>
    </location>
</feature>
<feature type="site" description="Interaction with DNA" evidence="10">
    <location>
        <position position="160"/>
    </location>
</feature>
<dbReference type="InterPro" id="IPR006171">
    <property type="entry name" value="TOPRIM_dom"/>
</dbReference>
<dbReference type="PROSITE" id="PS52039">
    <property type="entry name" value="TOPO_IA_2"/>
    <property type="match status" value="1"/>
</dbReference>
<protein>
    <recommendedName>
        <fullName evidence="10">DNA topoisomerase 1</fullName>
        <ecNumber evidence="10">5.6.2.1</ecNumber>
    </recommendedName>
    <alternativeName>
        <fullName evidence="10">DNA topoisomerase I</fullName>
    </alternativeName>
</protein>
<keyword evidence="6" id="KW-0460">Magnesium</keyword>
<dbReference type="Gene3D" id="1.10.290.10">
    <property type="entry name" value="Topoisomerase I, domain 4"/>
    <property type="match status" value="1"/>
</dbReference>
<feature type="domain" description="Toprim" evidence="11">
    <location>
        <begin position="1"/>
        <end position="118"/>
    </location>
</feature>
<dbReference type="InterPro" id="IPR023405">
    <property type="entry name" value="Topo_IA_core_domain"/>
</dbReference>